<dbReference type="InterPro" id="IPR035986">
    <property type="entry name" value="PKD_dom_sf"/>
</dbReference>
<dbReference type="SUPFAM" id="SSF49299">
    <property type="entry name" value="PKD domain"/>
    <property type="match status" value="1"/>
</dbReference>
<sequence length="1301" mass="140823">MKKSFFCFFTICFLLSGILASAQQNEVTVNPITGSANVNIPLYTIKSGSLSASVNLFYGGNGIKVKDVENNGGIGWRVTGGGQISRELRGLPDDIQKDNAGNSRLGWIYNSNGTKINNMSIANNGTPNCANEATDITNLNNNFSDLSDTEPDLFSIDAPGLSCSFVFDNNHNIKTIPYQDVKIAYTTDLTTGGIASFTVINSRGVQYSFSNAAKSVRRTTNTVGSGSTAQTVSESNIVFYKNQYLQYKSGINYTSSWSLSSMTDPNGNSINFLYSSGLAQNAATPLELYIGGTTKTTQYWTIDTGIPLILSSILGATGSAAFSYADNYRTAIPLVNKIYANGVTYLLNYSSVYTSGSSYYRYFLRDLTTDQCNSNFKYHFSYNGETQGSGGYVTTLGDSTSKSIDYWGYQNSAANTDLSPSVNINPSNTAYQRYQVVTDNTSRSAYSYNVAGADRRATPAVVMAGALSQVSFFNNGSTSLTYESNDYYDPTGNIAVQGGGIRVKQVTVYDGINTANNIVRNYTYVNPSTGLTSGKPATLPVYAFTRPYTGSGSTAALWSASTVRSELDLSADDHTIYYGQVTLTQTGAGKTLYEYYVPGTNYDLGAIPSCNGCSTADWAPNMINIGRPSCVAAGFATNDISTYPFAPSTNYDFERGLIKKITNYNDAGAEVSESNYSYQRTGTPEVTTAIKFDDNSTVKSYLKYKTYTSAGELNQQVSNKVFDLNSTTLSQQTSINYFYNSAFHKLPTQTQTTKSDGAVVNNYVKYSKDYVASSANDFYVTALYNLQQQNVNIPIESYTQIVRGGITETTSAQLVKFKPFSINTSTLYLPAQSLQFFDQNGVTNFTPSSVASGLFVNDSKYVLMENDQLYDGKGFLQTKDDNHKHVQTVLSDLSTNLPLAVVSNAAANEIAYYSFAATVDNAQFIKTAAISGNSPGRTLSGDLALSLEAGGSFTKSITKNVIAKNYIFSIWINAATAGNINLTLTGTDNVPHVYSVAFTNTGAWKYYEIKVPVAALSSTFTAAFQNTASSAIAMDDVLFYPESAEVNTYKYASLNHFKIAETNTIGISRYFTSDALGRPSLTYDQDKQIIERKSYSYSDSFGPFTAPAFSSNDQGTAMINDIITFNPATNYNLCQFTGITYSWNFGDGSSAVNPTSNINQTHQYTAAGTYTVTETVTAPGYGTQSASYTITIHPPPPATVLVYYTNTCSAGSMSTVTFSQKGVVRYTFTESDLLPETTKIPEGSYSVQVRGTGTIGNVNIADEYSSNCLDLPLPNGRYKAVDVNLLSGGHINISLKDGPCN</sequence>
<accession>A0A841JM19</accession>
<dbReference type="CDD" id="cd00146">
    <property type="entry name" value="PKD"/>
    <property type="match status" value="1"/>
</dbReference>
<dbReference type="Gene3D" id="2.60.120.260">
    <property type="entry name" value="Galactose-binding domain-like"/>
    <property type="match status" value="1"/>
</dbReference>
<dbReference type="Pfam" id="PF00801">
    <property type="entry name" value="PKD"/>
    <property type="match status" value="1"/>
</dbReference>
<dbReference type="InterPro" id="IPR000601">
    <property type="entry name" value="PKD_dom"/>
</dbReference>
<evidence type="ECO:0000256" key="1">
    <source>
        <dbReference type="SAM" id="SignalP"/>
    </source>
</evidence>
<dbReference type="InterPro" id="IPR013783">
    <property type="entry name" value="Ig-like_fold"/>
</dbReference>
<evidence type="ECO:0000259" key="2">
    <source>
        <dbReference type="PROSITE" id="PS50093"/>
    </source>
</evidence>
<comment type="caution">
    <text evidence="3">The sequence shown here is derived from an EMBL/GenBank/DDBJ whole genome shotgun (WGS) entry which is preliminary data.</text>
</comment>
<reference evidence="3 4" key="1">
    <citation type="submission" date="2020-08" db="EMBL/GenBank/DDBJ databases">
        <title>Genomic Encyclopedia of Type Strains, Phase IV (KMG-V): Genome sequencing to study the core and pangenomes of soil and plant-associated prokaryotes.</title>
        <authorList>
            <person name="Whitman W."/>
        </authorList>
    </citation>
    <scope>NUCLEOTIDE SEQUENCE [LARGE SCALE GENOMIC DNA]</scope>
    <source>
        <strain evidence="3 4">MP601</strain>
    </source>
</reference>
<protein>
    <recommendedName>
        <fullName evidence="2">PKD domain-containing protein</fullName>
    </recommendedName>
</protein>
<dbReference type="EMBL" id="JACHCA010000009">
    <property type="protein sequence ID" value="MBB6129405.1"/>
    <property type="molecule type" value="Genomic_DNA"/>
</dbReference>
<dbReference type="RefSeq" id="WP_183588508.1">
    <property type="nucleotide sequence ID" value="NZ_JACHCA010000009.1"/>
</dbReference>
<feature type="domain" description="PKD" evidence="2">
    <location>
        <begin position="1139"/>
        <end position="1192"/>
    </location>
</feature>
<name>A0A841JM19_9SPHI</name>
<evidence type="ECO:0000313" key="4">
    <source>
        <dbReference type="Proteomes" id="UP000548326"/>
    </source>
</evidence>
<feature type="chain" id="PRO_5032933769" description="PKD domain-containing protein" evidence="1">
    <location>
        <begin position="23"/>
        <end position="1301"/>
    </location>
</feature>
<keyword evidence="1" id="KW-0732">Signal</keyword>
<evidence type="ECO:0000313" key="3">
    <source>
        <dbReference type="EMBL" id="MBB6129405.1"/>
    </source>
</evidence>
<dbReference type="PROSITE" id="PS50093">
    <property type="entry name" value="PKD"/>
    <property type="match status" value="1"/>
</dbReference>
<dbReference type="Gene3D" id="2.60.40.10">
    <property type="entry name" value="Immunoglobulins"/>
    <property type="match status" value="1"/>
</dbReference>
<feature type="signal peptide" evidence="1">
    <location>
        <begin position="1"/>
        <end position="22"/>
    </location>
</feature>
<proteinExistence type="predicted"/>
<dbReference type="Proteomes" id="UP000548326">
    <property type="component" value="Unassembled WGS sequence"/>
</dbReference>
<organism evidence="3 4">
    <name type="scientific">Mucilaginibacter lappiensis</name>
    <dbReference type="NCBI Taxonomy" id="354630"/>
    <lineage>
        <taxon>Bacteria</taxon>
        <taxon>Pseudomonadati</taxon>
        <taxon>Bacteroidota</taxon>
        <taxon>Sphingobacteriia</taxon>
        <taxon>Sphingobacteriales</taxon>
        <taxon>Sphingobacteriaceae</taxon>
        <taxon>Mucilaginibacter</taxon>
    </lineage>
</organism>
<gene>
    <name evidence="3" type="ORF">HDF22_003531</name>
</gene>